<name>A0A1K1SQT1_9BACT</name>
<protein>
    <submittedName>
        <fullName evidence="1">AAA domain-containing protein, putative AbiEii toxin, Type IV TA system</fullName>
    </submittedName>
    <submittedName>
        <fullName evidence="2">AAA family ATPase</fullName>
    </submittedName>
</protein>
<dbReference type="STRING" id="1004.SAMN05661012_05920"/>
<reference evidence="1 3" key="1">
    <citation type="submission" date="2016-11" db="EMBL/GenBank/DDBJ databases">
        <authorList>
            <person name="Jaros S."/>
            <person name="Januszkiewicz K."/>
            <person name="Wedrychowicz H."/>
        </authorList>
    </citation>
    <scope>NUCLEOTIDE SEQUENCE [LARGE SCALE GENOMIC DNA]</scope>
    <source>
        <strain evidence="1 3">DSM 784</strain>
    </source>
</reference>
<dbReference type="EMBL" id="FPIZ01000029">
    <property type="protein sequence ID" value="SFW86588.1"/>
    <property type="molecule type" value="Genomic_DNA"/>
</dbReference>
<dbReference type="AlphaFoldDB" id="A0A1K1SQT1"/>
<evidence type="ECO:0000313" key="3">
    <source>
        <dbReference type="Proteomes" id="UP000183788"/>
    </source>
</evidence>
<dbReference type="PANTHER" id="PTHR43581">
    <property type="entry name" value="ATP/GTP PHOSPHATASE"/>
    <property type="match status" value="1"/>
</dbReference>
<gene>
    <name evidence="1" type="ORF">SAMN05661012_05920</name>
    <name evidence="2" type="ORF">SR876_18090</name>
</gene>
<dbReference type="Proteomes" id="UP000183788">
    <property type="component" value="Unassembled WGS sequence"/>
</dbReference>
<keyword evidence="4" id="KW-1185">Reference proteome</keyword>
<accession>A0A1K1SQT1</accession>
<dbReference type="SUPFAM" id="SSF52540">
    <property type="entry name" value="P-loop containing nucleoside triphosphate hydrolases"/>
    <property type="match status" value="1"/>
</dbReference>
<proteinExistence type="predicted"/>
<organism evidence="1 3">
    <name type="scientific">Chitinophaga sancti</name>
    <dbReference type="NCBI Taxonomy" id="1004"/>
    <lineage>
        <taxon>Bacteria</taxon>
        <taxon>Pseudomonadati</taxon>
        <taxon>Bacteroidota</taxon>
        <taxon>Chitinophagia</taxon>
        <taxon>Chitinophagales</taxon>
        <taxon>Chitinophagaceae</taxon>
        <taxon>Chitinophaga</taxon>
    </lineage>
</organism>
<dbReference type="Proteomes" id="UP001326715">
    <property type="component" value="Chromosome"/>
</dbReference>
<dbReference type="EMBL" id="CP140154">
    <property type="protein sequence ID" value="WQG86832.1"/>
    <property type="molecule type" value="Genomic_DNA"/>
</dbReference>
<dbReference type="PANTHER" id="PTHR43581:SF2">
    <property type="entry name" value="EXCINUCLEASE ATPASE SUBUNIT"/>
    <property type="match status" value="1"/>
</dbReference>
<evidence type="ECO:0000313" key="2">
    <source>
        <dbReference type="EMBL" id="WQG86832.1"/>
    </source>
</evidence>
<dbReference type="InterPro" id="IPR027417">
    <property type="entry name" value="P-loop_NTPase"/>
</dbReference>
<evidence type="ECO:0000313" key="1">
    <source>
        <dbReference type="EMBL" id="SFW86588.1"/>
    </source>
</evidence>
<dbReference type="Gene3D" id="3.40.50.300">
    <property type="entry name" value="P-loop containing nucleotide triphosphate hydrolases"/>
    <property type="match status" value="1"/>
</dbReference>
<dbReference type="InterPro" id="IPR051396">
    <property type="entry name" value="Bact_Antivir_Def_Nuclease"/>
</dbReference>
<evidence type="ECO:0000313" key="4">
    <source>
        <dbReference type="Proteomes" id="UP001326715"/>
    </source>
</evidence>
<reference evidence="2 4" key="2">
    <citation type="submission" date="2023-11" db="EMBL/GenBank/DDBJ databases">
        <title>MicrobeMod: A computational toolkit for identifying prokaryotic methylation and restriction-modification with nanopore sequencing.</title>
        <authorList>
            <person name="Crits-Christoph A."/>
            <person name="Kang S.C."/>
            <person name="Lee H."/>
            <person name="Ostrov N."/>
        </authorList>
    </citation>
    <scope>NUCLEOTIDE SEQUENCE [LARGE SCALE GENOMIC DNA]</scope>
    <source>
        <strain evidence="2 4">ATCC 23090</strain>
    </source>
</reference>
<sequence length="415" mass="47972">MNRIKIQHFGPIGEGFSDDDGFMDIKKFTVFIGNQGTGKSSVAKLISTLSWLEKALFRSEIKENYVTGYNRFVKEYVNYQNIRNYFRENTVITYEGAAYNFDFRDGKLQINRNPGNIEEVYRAPKIMYVPAERNFLSAVENPEKLKGLPKTLSTFWEEMQRSLQELSASIELPLGNAKLEYDKLNRIPKIDLGEGRKLRLSEASSGFQSFIPLFLVSRNLSMSINRESNSSKNQLSGEQQQRLQMEIERIILDTSISQEVKENAMRLLSSKYKNESFLNIVEEIEQNLFPQSQKIILFKLIEYANRLEKNQLILTTHSPYIINYLTIAIKGYQLWNKMKGRDQNLSLQEKLNEIVPLNSCVDGEETIIYQLTENGSIFKLPSFEGIPSDNNYLNHILADINDSFDKLLEIEEEIV</sequence>
<dbReference type="RefSeq" id="WP_072365375.1">
    <property type="nucleotide sequence ID" value="NZ_CP139972.1"/>
</dbReference>
<dbReference type="OrthoDB" id="1098190at2"/>